<evidence type="ECO:0000313" key="1">
    <source>
        <dbReference type="EMBL" id="KHG01652.1"/>
    </source>
</evidence>
<gene>
    <name evidence="1" type="ORF">F383_21400</name>
</gene>
<dbReference type="Proteomes" id="UP000032142">
    <property type="component" value="Unassembled WGS sequence"/>
</dbReference>
<keyword evidence="2" id="KW-1185">Reference proteome</keyword>
<protein>
    <submittedName>
        <fullName evidence="1">Uncharacterized protein</fullName>
    </submittedName>
</protein>
<name>A0A0B0MMP8_GOSAR</name>
<comment type="caution">
    <text evidence="1">The sequence shown here is derived from an EMBL/GenBank/DDBJ whole genome shotgun (WGS) entry which is preliminary data.</text>
</comment>
<reference evidence="2" key="1">
    <citation type="submission" date="2014-09" db="EMBL/GenBank/DDBJ databases">
        <authorList>
            <person name="Mudge J."/>
            <person name="Ramaraj T."/>
            <person name="Lindquist I.E."/>
            <person name="Bharti A.K."/>
            <person name="Sundararajan A."/>
            <person name="Cameron C.T."/>
            <person name="Woodward J.E."/>
            <person name="May G.D."/>
            <person name="Brubaker C."/>
            <person name="Broadhvest J."/>
            <person name="Wilkins T.A."/>
        </authorList>
    </citation>
    <scope>NUCLEOTIDE SEQUENCE</scope>
    <source>
        <strain evidence="2">cv. AKA8401</strain>
    </source>
</reference>
<sequence>MAEYEVMASSDSSVNLDNIDNRVITEVLGPERLKLKFRG</sequence>
<proteinExistence type="predicted"/>
<evidence type="ECO:0000313" key="2">
    <source>
        <dbReference type="Proteomes" id="UP000032142"/>
    </source>
</evidence>
<dbReference type="AlphaFoldDB" id="A0A0B0MMP8"/>
<accession>A0A0B0MMP8</accession>
<organism evidence="1 2">
    <name type="scientific">Gossypium arboreum</name>
    <name type="common">Tree cotton</name>
    <name type="synonym">Gossypium nanking</name>
    <dbReference type="NCBI Taxonomy" id="29729"/>
    <lineage>
        <taxon>Eukaryota</taxon>
        <taxon>Viridiplantae</taxon>
        <taxon>Streptophyta</taxon>
        <taxon>Embryophyta</taxon>
        <taxon>Tracheophyta</taxon>
        <taxon>Spermatophyta</taxon>
        <taxon>Magnoliopsida</taxon>
        <taxon>eudicotyledons</taxon>
        <taxon>Gunneridae</taxon>
        <taxon>Pentapetalae</taxon>
        <taxon>rosids</taxon>
        <taxon>malvids</taxon>
        <taxon>Malvales</taxon>
        <taxon>Malvaceae</taxon>
        <taxon>Malvoideae</taxon>
        <taxon>Gossypium</taxon>
    </lineage>
</organism>
<dbReference type="EMBL" id="JRRC01207612">
    <property type="protein sequence ID" value="KHG01652.1"/>
    <property type="molecule type" value="Genomic_DNA"/>
</dbReference>